<reference evidence="1 2" key="1">
    <citation type="journal article" date="2015" name="Environ. Microbiol.">
        <title>Methane oxidation coupled to nitrate reduction under hypoxia by the Gammaproteobacterium Methylomonas denitrificans, sp. nov. type strain FJG1.</title>
        <authorList>
            <person name="Kits K.D."/>
            <person name="Klotz M.G."/>
            <person name="Stein L.Y."/>
        </authorList>
    </citation>
    <scope>NUCLEOTIDE SEQUENCE [LARGE SCALE GENOMIC DNA]</scope>
    <source>
        <strain evidence="1 2">FJG1</strain>
    </source>
</reference>
<dbReference type="Proteomes" id="UP000030512">
    <property type="component" value="Chromosome"/>
</dbReference>
<sequence>MIPADLFWCDFGLLHRYGALAIRYIGGYYDAMEKFEIVKRVEFEMVRQGGARTMTVRIACSFAFGFYKSFENQGNE</sequence>
<dbReference type="RefSeq" id="WP_062327423.1">
    <property type="nucleotide sequence ID" value="NZ_CP014476.1"/>
</dbReference>
<evidence type="ECO:0000313" key="1">
    <source>
        <dbReference type="EMBL" id="AMK75270.1"/>
    </source>
</evidence>
<gene>
    <name evidence="1" type="ORF">JT25_002005</name>
</gene>
<evidence type="ECO:0000313" key="2">
    <source>
        <dbReference type="Proteomes" id="UP000030512"/>
    </source>
</evidence>
<keyword evidence="2" id="KW-1185">Reference proteome</keyword>
<proteinExistence type="predicted"/>
<dbReference type="KEGG" id="mdn:JT25_002005"/>
<name>A0A140E4E6_9GAMM</name>
<protein>
    <submittedName>
        <fullName evidence="1">Uncharacterized protein</fullName>
    </submittedName>
</protein>
<dbReference type="AlphaFoldDB" id="A0A140E4E6"/>
<dbReference type="STRING" id="1538553.JT25_002005"/>
<dbReference type="EMBL" id="CP014476">
    <property type="protein sequence ID" value="AMK75270.1"/>
    <property type="molecule type" value="Genomic_DNA"/>
</dbReference>
<organism evidence="1 2">
    <name type="scientific">Methylomonas denitrificans</name>
    <dbReference type="NCBI Taxonomy" id="1538553"/>
    <lineage>
        <taxon>Bacteria</taxon>
        <taxon>Pseudomonadati</taxon>
        <taxon>Pseudomonadota</taxon>
        <taxon>Gammaproteobacteria</taxon>
        <taxon>Methylococcales</taxon>
        <taxon>Methylococcaceae</taxon>
        <taxon>Methylomonas</taxon>
    </lineage>
</organism>
<accession>A0A140E4E6</accession>